<dbReference type="SUPFAM" id="SSF81383">
    <property type="entry name" value="F-box domain"/>
    <property type="match status" value="1"/>
</dbReference>
<dbReference type="InParanoid" id="A0A5C3P8E3"/>
<proteinExistence type="predicted"/>
<protein>
    <recommendedName>
        <fullName evidence="1">F-box domain-containing protein</fullName>
    </recommendedName>
</protein>
<gene>
    <name evidence="2" type="ORF">K466DRAFT_199703</name>
</gene>
<dbReference type="EMBL" id="ML211269">
    <property type="protein sequence ID" value="TFK85179.1"/>
    <property type="molecule type" value="Genomic_DNA"/>
</dbReference>
<organism evidence="2 3">
    <name type="scientific">Polyporus arcularius HHB13444</name>
    <dbReference type="NCBI Taxonomy" id="1314778"/>
    <lineage>
        <taxon>Eukaryota</taxon>
        <taxon>Fungi</taxon>
        <taxon>Dikarya</taxon>
        <taxon>Basidiomycota</taxon>
        <taxon>Agaricomycotina</taxon>
        <taxon>Agaricomycetes</taxon>
        <taxon>Polyporales</taxon>
        <taxon>Polyporaceae</taxon>
        <taxon>Polyporus</taxon>
    </lineage>
</organism>
<dbReference type="InterPro" id="IPR032675">
    <property type="entry name" value="LRR_dom_sf"/>
</dbReference>
<dbReference type="Proteomes" id="UP000308197">
    <property type="component" value="Unassembled WGS sequence"/>
</dbReference>
<dbReference type="InterPro" id="IPR036047">
    <property type="entry name" value="F-box-like_dom_sf"/>
</dbReference>
<dbReference type="InterPro" id="IPR001810">
    <property type="entry name" value="F-box_dom"/>
</dbReference>
<evidence type="ECO:0000259" key="1">
    <source>
        <dbReference type="Pfam" id="PF12937"/>
    </source>
</evidence>
<evidence type="ECO:0000313" key="2">
    <source>
        <dbReference type="EMBL" id="TFK85179.1"/>
    </source>
</evidence>
<dbReference type="Gene3D" id="3.80.10.10">
    <property type="entry name" value="Ribonuclease Inhibitor"/>
    <property type="match status" value="1"/>
</dbReference>
<keyword evidence="3" id="KW-1185">Reference proteome</keyword>
<reference evidence="2 3" key="1">
    <citation type="journal article" date="2019" name="Nat. Ecol. Evol.">
        <title>Megaphylogeny resolves global patterns of mushroom evolution.</title>
        <authorList>
            <person name="Varga T."/>
            <person name="Krizsan K."/>
            <person name="Foldi C."/>
            <person name="Dima B."/>
            <person name="Sanchez-Garcia M."/>
            <person name="Sanchez-Ramirez S."/>
            <person name="Szollosi G.J."/>
            <person name="Szarkandi J.G."/>
            <person name="Papp V."/>
            <person name="Albert L."/>
            <person name="Andreopoulos W."/>
            <person name="Angelini C."/>
            <person name="Antonin V."/>
            <person name="Barry K.W."/>
            <person name="Bougher N.L."/>
            <person name="Buchanan P."/>
            <person name="Buyck B."/>
            <person name="Bense V."/>
            <person name="Catcheside P."/>
            <person name="Chovatia M."/>
            <person name="Cooper J."/>
            <person name="Damon W."/>
            <person name="Desjardin D."/>
            <person name="Finy P."/>
            <person name="Geml J."/>
            <person name="Haridas S."/>
            <person name="Hughes K."/>
            <person name="Justo A."/>
            <person name="Karasinski D."/>
            <person name="Kautmanova I."/>
            <person name="Kiss B."/>
            <person name="Kocsube S."/>
            <person name="Kotiranta H."/>
            <person name="LaButti K.M."/>
            <person name="Lechner B.E."/>
            <person name="Liimatainen K."/>
            <person name="Lipzen A."/>
            <person name="Lukacs Z."/>
            <person name="Mihaltcheva S."/>
            <person name="Morgado L.N."/>
            <person name="Niskanen T."/>
            <person name="Noordeloos M.E."/>
            <person name="Ohm R.A."/>
            <person name="Ortiz-Santana B."/>
            <person name="Ovrebo C."/>
            <person name="Racz N."/>
            <person name="Riley R."/>
            <person name="Savchenko A."/>
            <person name="Shiryaev A."/>
            <person name="Soop K."/>
            <person name="Spirin V."/>
            <person name="Szebenyi C."/>
            <person name="Tomsovsky M."/>
            <person name="Tulloss R.E."/>
            <person name="Uehling J."/>
            <person name="Grigoriev I.V."/>
            <person name="Vagvolgyi C."/>
            <person name="Papp T."/>
            <person name="Martin F.M."/>
            <person name="Miettinen O."/>
            <person name="Hibbett D.S."/>
            <person name="Nagy L.G."/>
        </authorList>
    </citation>
    <scope>NUCLEOTIDE SEQUENCE [LARGE SCALE GENOMIC DNA]</scope>
    <source>
        <strain evidence="2 3">HHB13444</strain>
    </source>
</reference>
<evidence type="ECO:0000313" key="3">
    <source>
        <dbReference type="Proteomes" id="UP000308197"/>
    </source>
</evidence>
<name>A0A5C3P8E3_9APHY</name>
<dbReference type="Pfam" id="PF12937">
    <property type="entry name" value="F-box-like"/>
    <property type="match status" value="1"/>
</dbReference>
<sequence length="441" mass="50399">MDTLSQLPFYFEDALDTPLRDGYLPPELWDEILKLLRNRKRALINAGLVCKRWRDIVLPYLYAVVTVNVNWQSKSFPAFFDFLSQRTIIAGCIQELHLAASTNEEQLCNFDLESFVAILRTLTSLHTLSMIQLVLRVPKRLLRRLAADTKFPFVLRKFTVKGCRSAEYTGYLDNFADFFSLFSAETLHVSGLLVPGNISTDQLEVDLANWLPERRVSTINLVFGAEMYWRPNETDFDLHGFFARLLRPGDLRTTSSTIYPYLTLTAQRFHNFLRLTSAQSIVSLDLHLVMLVIYSWSENRDVVGRALSSCKCLRYLRLDIPCLLRRRPADPGRSILGPILRLAPPTIQVLGVRVVNRSSNFKYLALWDLPEMDDLLSPGRGALFPMLKRVVVELDYAQRKVLEAAVLPVLSRLRAVGLLTVIVATAPLERESSLQRFMQLC</sequence>
<dbReference type="AlphaFoldDB" id="A0A5C3P8E3"/>
<accession>A0A5C3P8E3</accession>
<feature type="domain" description="F-box" evidence="1">
    <location>
        <begin position="24"/>
        <end position="62"/>
    </location>
</feature>